<dbReference type="OrthoDB" id="10621846at2759"/>
<dbReference type="EMBL" id="DF977446">
    <property type="protein sequence ID" value="GAP82505.2"/>
    <property type="molecule type" value="Genomic_DNA"/>
</dbReference>
<keyword evidence="3" id="KW-1185">Reference proteome</keyword>
<dbReference type="InterPro" id="IPR000727">
    <property type="entry name" value="T_SNARE_dom"/>
</dbReference>
<sequence>MEMAEAGKAIQKSYNDIQGICSDMMKSLEKDHVYLNSIKRDIEVQQVRFKITNDDLSTAVQNVPLDGEHNNFMLYMSLTCQLKTILGLVRDIPSHLRRILNKFSEPVSRRLPHPFIAILKCLLDEKKIGS</sequence>
<accession>A0A1S7UHA7</accession>
<feature type="domain" description="T-SNARE coiled-coil homology" evidence="1">
    <location>
        <begin position="1"/>
        <end position="59"/>
    </location>
</feature>
<evidence type="ECO:0000259" key="1">
    <source>
        <dbReference type="PROSITE" id="PS50192"/>
    </source>
</evidence>
<dbReference type="PROSITE" id="PS50192">
    <property type="entry name" value="T_SNARE"/>
    <property type="match status" value="1"/>
</dbReference>
<evidence type="ECO:0000313" key="3">
    <source>
        <dbReference type="Proteomes" id="UP000054516"/>
    </source>
</evidence>
<dbReference type="Proteomes" id="UP000054516">
    <property type="component" value="Unassembled WGS sequence"/>
</dbReference>
<organism evidence="2">
    <name type="scientific">Rosellinia necatrix</name>
    <name type="common">White root-rot fungus</name>
    <dbReference type="NCBI Taxonomy" id="77044"/>
    <lineage>
        <taxon>Eukaryota</taxon>
        <taxon>Fungi</taxon>
        <taxon>Dikarya</taxon>
        <taxon>Ascomycota</taxon>
        <taxon>Pezizomycotina</taxon>
        <taxon>Sordariomycetes</taxon>
        <taxon>Xylariomycetidae</taxon>
        <taxon>Xylariales</taxon>
        <taxon>Xylariaceae</taxon>
        <taxon>Rosellinia</taxon>
    </lineage>
</organism>
<protein>
    <recommendedName>
        <fullName evidence="1">t-SNARE coiled-coil homology domain-containing protein</fullName>
    </recommendedName>
</protein>
<reference evidence="2" key="1">
    <citation type="submission" date="2016-03" db="EMBL/GenBank/DDBJ databases">
        <title>Draft genome sequence of Rosellinia necatrix.</title>
        <authorList>
            <person name="Kanematsu S."/>
        </authorList>
    </citation>
    <scope>NUCLEOTIDE SEQUENCE [LARGE SCALE GENOMIC DNA]</scope>
    <source>
        <strain evidence="2">W97</strain>
    </source>
</reference>
<gene>
    <name evidence="2" type="ORF">SAMD00023353_0100520</name>
</gene>
<dbReference type="AlphaFoldDB" id="A0A1S7UHA7"/>
<proteinExistence type="predicted"/>
<name>A0A1S7UHA7_ROSNE</name>
<evidence type="ECO:0000313" key="2">
    <source>
        <dbReference type="EMBL" id="GAP82505.2"/>
    </source>
</evidence>